<gene>
    <name evidence="1" type="ORF">GDO81_029025</name>
</gene>
<evidence type="ECO:0000313" key="1">
    <source>
        <dbReference type="EMBL" id="KAG8541446.1"/>
    </source>
</evidence>
<proteinExistence type="predicted"/>
<dbReference type="EMBL" id="WNYA01007546">
    <property type="protein sequence ID" value="KAG8541446.1"/>
    <property type="molecule type" value="Genomic_DNA"/>
</dbReference>
<dbReference type="Proteomes" id="UP000824782">
    <property type="component" value="Unassembled WGS sequence"/>
</dbReference>
<accession>A0AAV6Z4T6</accession>
<evidence type="ECO:0000313" key="2">
    <source>
        <dbReference type="Proteomes" id="UP000824782"/>
    </source>
</evidence>
<name>A0AAV6Z4T6_ENGPU</name>
<reference evidence="1" key="1">
    <citation type="thesis" date="2020" institute="ProQuest LLC" country="789 East Eisenhower Parkway, Ann Arbor, MI, USA">
        <title>Comparative Genomics and Chromosome Evolution.</title>
        <authorList>
            <person name="Mudd A.B."/>
        </authorList>
    </citation>
    <scope>NUCLEOTIDE SEQUENCE</scope>
    <source>
        <strain evidence="1">237g6f4</strain>
        <tissue evidence="1">Blood</tissue>
    </source>
</reference>
<organism evidence="1 2">
    <name type="scientific">Engystomops pustulosus</name>
    <name type="common">Tungara frog</name>
    <name type="synonym">Physalaemus pustulosus</name>
    <dbReference type="NCBI Taxonomy" id="76066"/>
    <lineage>
        <taxon>Eukaryota</taxon>
        <taxon>Metazoa</taxon>
        <taxon>Chordata</taxon>
        <taxon>Craniata</taxon>
        <taxon>Vertebrata</taxon>
        <taxon>Euteleostomi</taxon>
        <taxon>Amphibia</taxon>
        <taxon>Batrachia</taxon>
        <taxon>Anura</taxon>
        <taxon>Neobatrachia</taxon>
        <taxon>Hyloidea</taxon>
        <taxon>Leptodactylidae</taxon>
        <taxon>Leiuperinae</taxon>
        <taxon>Engystomops</taxon>
    </lineage>
</organism>
<keyword evidence="2" id="KW-1185">Reference proteome</keyword>
<comment type="caution">
    <text evidence="1">The sequence shown here is derived from an EMBL/GenBank/DDBJ whole genome shotgun (WGS) entry which is preliminary data.</text>
</comment>
<sequence>MDAPVVTSPDRAAAPAAAGVTCIGMAVPVPDSRCTGPPAAGPASCCRSSPQRSAPDRRSPLLLFLWCRAGAGARASFAPLSDSASALSLKGLGAGLPVPAPEAGSSIACCLSQDGRWSPTSGDSAARFTILLLPVCRPCPSACTEGDIALPLPPDHRSLFSAIPRSAALSTAAARVISRGAGRLLGATIMPPGGGGR</sequence>
<protein>
    <submittedName>
        <fullName evidence="1">Uncharacterized protein</fullName>
    </submittedName>
</protein>
<dbReference type="AlphaFoldDB" id="A0AAV6Z4T6"/>